<feature type="region of interest" description="Disordered" evidence="1">
    <location>
        <begin position="1"/>
        <end position="26"/>
    </location>
</feature>
<dbReference type="SUPFAM" id="SSF69336">
    <property type="entry name" value="Alpha subunit of glutamate synthase, C-terminal domain"/>
    <property type="match status" value="1"/>
</dbReference>
<comment type="caution">
    <text evidence="2">The sequence shown here is derived from an EMBL/GenBank/DDBJ whole genome shotgun (WGS) entry which is preliminary data.</text>
</comment>
<feature type="non-terminal residue" evidence="2">
    <location>
        <position position="178"/>
    </location>
</feature>
<protein>
    <submittedName>
        <fullName evidence="2">Uncharacterized protein</fullName>
    </submittedName>
</protein>
<evidence type="ECO:0000256" key="1">
    <source>
        <dbReference type="SAM" id="MobiDB-lite"/>
    </source>
</evidence>
<sequence length="178" mass="20107">MTLEQTLALNPFSKREGKEPEKEKKVELEVDETVERIFEGYKKLRDTREYNELKEGTSKLEVLKPAQIDKLLQWIRSETPRDKVENWITGDFLTGIIQDSYDAGYNDFVLTTADTEINEMGNGLEGTEENPIKLDIKGIAGYRCGDNSKNSEFNIEGNVEGNCGSKSKNSTFNIKGDA</sequence>
<organism evidence="2">
    <name type="scientific">marine sediment metagenome</name>
    <dbReference type="NCBI Taxonomy" id="412755"/>
    <lineage>
        <taxon>unclassified sequences</taxon>
        <taxon>metagenomes</taxon>
        <taxon>ecological metagenomes</taxon>
    </lineage>
</organism>
<name>X0ZQZ9_9ZZZZ</name>
<dbReference type="InterPro" id="IPR036485">
    <property type="entry name" value="Glu_synth_asu_C_sf"/>
</dbReference>
<reference evidence="2" key="1">
    <citation type="journal article" date="2014" name="Front. Microbiol.">
        <title>High frequency of phylogenetically diverse reductive dehalogenase-homologous genes in deep subseafloor sedimentary metagenomes.</title>
        <authorList>
            <person name="Kawai M."/>
            <person name="Futagami T."/>
            <person name="Toyoda A."/>
            <person name="Takaki Y."/>
            <person name="Nishi S."/>
            <person name="Hori S."/>
            <person name="Arai W."/>
            <person name="Tsubouchi T."/>
            <person name="Morono Y."/>
            <person name="Uchiyama I."/>
            <person name="Ito T."/>
            <person name="Fujiyama A."/>
            <person name="Inagaki F."/>
            <person name="Takami H."/>
        </authorList>
    </citation>
    <scope>NUCLEOTIDE SEQUENCE</scope>
    <source>
        <strain evidence="2">Expedition CK06-06</strain>
    </source>
</reference>
<accession>X0ZQZ9</accession>
<dbReference type="EMBL" id="BARS01052003">
    <property type="protein sequence ID" value="GAG50666.1"/>
    <property type="molecule type" value="Genomic_DNA"/>
</dbReference>
<evidence type="ECO:0000313" key="2">
    <source>
        <dbReference type="EMBL" id="GAG50666.1"/>
    </source>
</evidence>
<feature type="compositionally biased region" description="Basic and acidic residues" evidence="1">
    <location>
        <begin position="13"/>
        <end position="26"/>
    </location>
</feature>
<gene>
    <name evidence="2" type="ORF">S01H1_77389</name>
</gene>
<dbReference type="AlphaFoldDB" id="X0ZQZ9"/>
<proteinExistence type="predicted"/>
<dbReference type="GO" id="GO:0016491">
    <property type="term" value="F:oxidoreductase activity"/>
    <property type="evidence" value="ECO:0007669"/>
    <property type="project" value="InterPro"/>
</dbReference>